<feature type="region of interest" description="Disordered" evidence="1">
    <location>
        <begin position="218"/>
        <end position="240"/>
    </location>
</feature>
<accession>A0AA39M4C4</accession>
<name>A0AA39M4C4_9BILA</name>
<evidence type="ECO:0000256" key="1">
    <source>
        <dbReference type="SAM" id="MobiDB-lite"/>
    </source>
</evidence>
<keyword evidence="3" id="KW-1185">Reference proteome</keyword>
<organism evidence="2 3">
    <name type="scientific">Steinernema hermaphroditum</name>
    <dbReference type="NCBI Taxonomy" id="289476"/>
    <lineage>
        <taxon>Eukaryota</taxon>
        <taxon>Metazoa</taxon>
        <taxon>Ecdysozoa</taxon>
        <taxon>Nematoda</taxon>
        <taxon>Chromadorea</taxon>
        <taxon>Rhabditida</taxon>
        <taxon>Tylenchina</taxon>
        <taxon>Panagrolaimomorpha</taxon>
        <taxon>Strongyloidoidea</taxon>
        <taxon>Steinernematidae</taxon>
        <taxon>Steinernema</taxon>
    </lineage>
</organism>
<protein>
    <submittedName>
        <fullName evidence="2">Uncharacterized protein</fullName>
    </submittedName>
</protein>
<reference evidence="2" key="1">
    <citation type="submission" date="2023-06" db="EMBL/GenBank/DDBJ databases">
        <title>Genomic analysis of the entomopathogenic nematode Steinernema hermaphroditum.</title>
        <authorList>
            <person name="Schwarz E.M."/>
            <person name="Heppert J.K."/>
            <person name="Baniya A."/>
            <person name="Schwartz H.T."/>
            <person name="Tan C.-H."/>
            <person name="Antoshechkin I."/>
            <person name="Sternberg P.W."/>
            <person name="Goodrich-Blair H."/>
            <person name="Dillman A.R."/>
        </authorList>
    </citation>
    <scope>NUCLEOTIDE SEQUENCE</scope>
    <source>
        <strain evidence="2">PS9179</strain>
        <tissue evidence="2">Whole animal</tissue>
    </source>
</reference>
<proteinExistence type="predicted"/>
<evidence type="ECO:0000313" key="3">
    <source>
        <dbReference type="Proteomes" id="UP001175271"/>
    </source>
</evidence>
<dbReference type="EMBL" id="JAUCMV010000002">
    <property type="protein sequence ID" value="KAK0420094.1"/>
    <property type="molecule type" value="Genomic_DNA"/>
</dbReference>
<dbReference type="AlphaFoldDB" id="A0AA39M4C4"/>
<feature type="compositionally biased region" description="Acidic residues" evidence="1">
    <location>
        <begin position="262"/>
        <end position="276"/>
    </location>
</feature>
<gene>
    <name evidence="2" type="ORF">QR680_014511</name>
</gene>
<comment type="caution">
    <text evidence="2">The sequence shown here is derived from an EMBL/GenBank/DDBJ whole genome shotgun (WGS) entry which is preliminary data.</text>
</comment>
<feature type="compositionally biased region" description="Polar residues" evidence="1">
    <location>
        <begin position="230"/>
        <end position="239"/>
    </location>
</feature>
<sequence>MLPVSVLVQRGVQRGAGKHDFTLIPHGTTIAFEPSEPGYSDSQVPSTYVVWSHAKERKNCLNEHLFDIMFAKLIIKEGGETETEEYKIVATEVVRKLSSVRSLVGLCGALLGFIAKSAAFHDENNEDGDHFSEDCIVQLLFDNKGGSVNEEADESSRCDEHFAQEPGLETDVPESSRAFEEMLNEDRHVFSICNNAEPEDQQASKVCAYSPYIGSASSGIAQSSGRSSGKTPLQPTQACSEGRMDTMRECIQGADCIPGCETEPDGESENESEVESEERWKEECHVLLF</sequence>
<feature type="compositionally biased region" description="Low complexity" evidence="1">
    <location>
        <begin position="218"/>
        <end position="229"/>
    </location>
</feature>
<evidence type="ECO:0000313" key="2">
    <source>
        <dbReference type="EMBL" id="KAK0420094.1"/>
    </source>
</evidence>
<dbReference type="Proteomes" id="UP001175271">
    <property type="component" value="Unassembled WGS sequence"/>
</dbReference>
<feature type="region of interest" description="Disordered" evidence="1">
    <location>
        <begin position="259"/>
        <end position="279"/>
    </location>
</feature>